<reference evidence="1 2" key="1">
    <citation type="submission" date="2000-11" db="EMBL/GenBank/DDBJ databases">
        <title>Bacteriophage Felix O1: Genetic Characterization.</title>
        <authorList>
            <person name="Sriranganathan N."/>
            <person name="Whichard J.M."/>
            <person name="Pierson F.W."/>
            <person name="Kapur V."/>
            <person name="Weigt L.A."/>
        </authorList>
    </citation>
    <scope>NUCLEOTIDE SEQUENCE [LARGE SCALE GENOMIC DNA]</scope>
    <source>
        <strain evidence="1">Felix O1-VT1</strain>
    </source>
</reference>
<name>Q6KGS0_BPFO1</name>
<keyword evidence="2" id="KW-1185">Reference proteome</keyword>
<organismHost>
    <name type="scientific">Salmonella</name>
    <dbReference type="NCBI Taxonomy" id="590"/>
</organismHost>
<organism evidence="1 2">
    <name type="scientific">Salmonella phage Felix O1 (isolate Felix O1-VT1)</name>
    <name type="common">Bacteriophage Felix O1</name>
    <dbReference type="NCBI Taxonomy" id="1283336"/>
    <lineage>
        <taxon>Viruses</taxon>
        <taxon>Duplodnaviria</taxon>
        <taxon>Heunggongvirae</taxon>
        <taxon>Uroviricota</taxon>
        <taxon>Caudoviricetes</taxon>
        <taxon>Andersonviridae</taxon>
        <taxon>Ounavirinae</taxon>
        <taxon>Felixounavirus</taxon>
        <taxon>Felixounavirus felixO1</taxon>
    </lineage>
</organism>
<evidence type="ECO:0000313" key="1">
    <source>
        <dbReference type="EMBL" id="AAQ14617.1"/>
    </source>
</evidence>
<dbReference type="EMBL" id="AF320576">
    <property type="protein sequence ID" value="AAQ14617.1"/>
    <property type="molecule type" value="Genomic_DNA"/>
</dbReference>
<accession>Q6KGS0</accession>
<protein>
    <submittedName>
        <fullName evidence="1">Uncharacterized protein</fullName>
    </submittedName>
</protein>
<evidence type="ECO:0000313" key="2">
    <source>
        <dbReference type="Proteomes" id="UP000009070"/>
    </source>
</evidence>
<dbReference type="Proteomes" id="UP000009070">
    <property type="component" value="Segment"/>
</dbReference>
<sequence>MIPNVLILQFLRLNCSPLLLVFPLNHHRHYSTSQRHILDKNSLKPCCHLHRQLSRQGRILKPLNLFLILSVS</sequence>
<proteinExistence type="predicted"/>